<keyword evidence="4 7" id="KW-0255">Endonuclease</keyword>
<dbReference type="Gene3D" id="3.40.390.30">
    <property type="entry name" value="Metalloproteases ('zincins'), catalytic domain"/>
    <property type="match status" value="1"/>
</dbReference>
<dbReference type="InterPro" id="IPR023091">
    <property type="entry name" value="MetalPrtase_cat_dom_sf_prd"/>
</dbReference>
<keyword evidence="6 7" id="KW-0862">Zinc</keyword>
<feature type="binding site" evidence="7">
    <location>
        <position position="130"/>
    </location>
    <ligand>
        <name>Zn(2+)</name>
        <dbReference type="ChEBI" id="CHEBI:29105"/>
        <note>catalytic</note>
    </ligand>
</feature>
<dbReference type="Pfam" id="PF02130">
    <property type="entry name" value="YbeY"/>
    <property type="match status" value="1"/>
</dbReference>
<dbReference type="GO" id="GO:0006364">
    <property type="term" value="P:rRNA processing"/>
    <property type="evidence" value="ECO:0007669"/>
    <property type="project" value="UniProtKB-UniRule"/>
</dbReference>
<evidence type="ECO:0000256" key="7">
    <source>
        <dbReference type="HAMAP-Rule" id="MF_00009"/>
    </source>
</evidence>
<dbReference type="GO" id="GO:0008270">
    <property type="term" value="F:zinc ion binding"/>
    <property type="evidence" value="ECO:0007669"/>
    <property type="project" value="UniProtKB-UniRule"/>
</dbReference>
<evidence type="ECO:0000256" key="5">
    <source>
        <dbReference type="ARBA" id="ARBA00022801"/>
    </source>
</evidence>
<comment type="subcellular location">
    <subcellularLocation>
        <location evidence="7">Cytoplasm</location>
    </subcellularLocation>
</comment>
<feature type="region of interest" description="Disordered" evidence="8">
    <location>
        <begin position="72"/>
        <end position="94"/>
    </location>
</feature>
<feature type="binding site" evidence="7">
    <location>
        <position position="134"/>
    </location>
    <ligand>
        <name>Zn(2+)</name>
        <dbReference type="ChEBI" id="CHEBI:29105"/>
        <note>catalytic</note>
    </ligand>
</feature>
<comment type="caution">
    <text evidence="9">The sequence shown here is derived from an EMBL/GenBank/DDBJ whole genome shotgun (WGS) entry which is preliminary data.</text>
</comment>
<keyword evidence="5 7" id="KW-0378">Hydrolase</keyword>
<dbReference type="EC" id="3.1.-.-" evidence="7"/>
<evidence type="ECO:0000256" key="1">
    <source>
        <dbReference type="ARBA" id="ARBA00010875"/>
    </source>
</evidence>
<evidence type="ECO:0000313" key="9">
    <source>
        <dbReference type="EMBL" id="GLS86366.1"/>
    </source>
</evidence>
<keyword evidence="7" id="KW-0698">rRNA processing</keyword>
<dbReference type="AlphaFoldDB" id="A0AA37U6B8"/>
<accession>A0AA37U6B8</accession>
<dbReference type="InterPro" id="IPR020549">
    <property type="entry name" value="YbeY_CS"/>
</dbReference>
<dbReference type="RefSeq" id="WP_284324567.1">
    <property type="nucleotide sequence ID" value="NZ_BSPP01000004.1"/>
</dbReference>
<feature type="binding site" evidence="7">
    <location>
        <position position="140"/>
    </location>
    <ligand>
        <name>Zn(2+)</name>
        <dbReference type="ChEBI" id="CHEBI:29105"/>
        <note>catalytic</note>
    </ligand>
</feature>
<dbReference type="EMBL" id="BSPP01000004">
    <property type="protein sequence ID" value="GLS86366.1"/>
    <property type="molecule type" value="Genomic_DNA"/>
</dbReference>
<reference evidence="9 10" key="1">
    <citation type="journal article" date="2014" name="Int. J. Syst. Evol. Microbiol.">
        <title>Complete genome sequence of Corynebacterium casei LMG S-19264T (=DSM 44701T), isolated from a smear-ripened cheese.</title>
        <authorList>
            <consortium name="US DOE Joint Genome Institute (JGI-PGF)"/>
            <person name="Walter F."/>
            <person name="Albersmeier A."/>
            <person name="Kalinowski J."/>
            <person name="Ruckert C."/>
        </authorList>
    </citation>
    <scope>NUCLEOTIDE SEQUENCE [LARGE SCALE GENOMIC DNA]</scope>
    <source>
        <strain evidence="9 10">NBRC 111766</strain>
    </source>
</reference>
<keyword evidence="7" id="KW-0963">Cytoplasm</keyword>
<keyword evidence="3 7" id="KW-0479">Metal-binding</keyword>
<dbReference type="NCBIfam" id="TIGR00043">
    <property type="entry name" value="rRNA maturation RNase YbeY"/>
    <property type="match status" value="1"/>
</dbReference>
<evidence type="ECO:0000256" key="2">
    <source>
        <dbReference type="ARBA" id="ARBA00022722"/>
    </source>
</evidence>
<name>A0AA37U6B8_9RHOB</name>
<dbReference type="GO" id="GO:0004521">
    <property type="term" value="F:RNA endonuclease activity"/>
    <property type="evidence" value="ECO:0007669"/>
    <property type="project" value="UniProtKB-UniRule"/>
</dbReference>
<proteinExistence type="inferred from homology"/>
<dbReference type="HAMAP" id="MF_00009">
    <property type="entry name" value="Endoribonucl_YbeY"/>
    <property type="match status" value="1"/>
</dbReference>
<dbReference type="GO" id="GO:0004222">
    <property type="term" value="F:metalloendopeptidase activity"/>
    <property type="evidence" value="ECO:0007669"/>
    <property type="project" value="InterPro"/>
</dbReference>
<dbReference type="InterPro" id="IPR002036">
    <property type="entry name" value="YbeY"/>
</dbReference>
<evidence type="ECO:0000256" key="8">
    <source>
        <dbReference type="SAM" id="MobiDB-lite"/>
    </source>
</evidence>
<dbReference type="PROSITE" id="PS01306">
    <property type="entry name" value="UPF0054"/>
    <property type="match status" value="1"/>
</dbReference>
<protein>
    <recommendedName>
        <fullName evidence="7">Endoribonuclease YbeY</fullName>
        <ecNumber evidence="7">3.1.-.-</ecNumber>
    </recommendedName>
</protein>
<evidence type="ECO:0000256" key="6">
    <source>
        <dbReference type="ARBA" id="ARBA00022833"/>
    </source>
</evidence>
<dbReference type="SUPFAM" id="SSF55486">
    <property type="entry name" value="Metalloproteases ('zincins'), catalytic domain"/>
    <property type="match status" value="1"/>
</dbReference>
<comment type="similarity">
    <text evidence="1 7">Belongs to the endoribonuclease YbeY family.</text>
</comment>
<gene>
    <name evidence="7 9" type="primary">ybeY</name>
    <name evidence="9" type="ORF">GCM10010873_13400</name>
</gene>
<keyword evidence="2 7" id="KW-0540">Nuclease</keyword>
<evidence type="ECO:0000256" key="3">
    <source>
        <dbReference type="ARBA" id="ARBA00022723"/>
    </source>
</evidence>
<dbReference type="GO" id="GO:0005737">
    <property type="term" value="C:cytoplasm"/>
    <property type="evidence" value="ECO:0007669"/>
    <property type="project" value="UniProtKB-SubCell"/>
</dbReference>
<evidence type="ECO:0000313" key="10">
    <source>
        <dbReference type="Proteomes" id="UP001157355"/>
    </source>
</evidence>
<keyword evidence="10" id="KW-1185">Reference proteome</keyword>
<evidence type="ECO:0000256" key="4">
    <source>
        <dbReference type="ARBA" id="ARBA00022759"/>
    </source>
</evidence>
<dbReference type="PANTHER" id="PTHR46986:SF1">
    <property type="entry name" value="ENDORIBONUCLEASE YBEY, CHLOROPLASTIC"/>
    <property type="match status" value="1"/>
</dbReference>
<keyword evidence="7" id="KW-0690">Ribosome biogenesis</keyword>
<organism evidence="9 10">
    <name type="scientific">Cypionkella aquatica</name>
    <dbReference type="NCBI Taxonomy" id="1756042"/>
    <lineage>
        <taxon>Bacteria</taxon>
        <taxon>Pseudomonadati</taxon>
        <taxon>Pseudomonadota</taxon>
        <taxon>Alphaproteobacteria</taxon>
        <taxon>Rhodobacterales</taxon>
        <taxon>Paracoccaceae</taxon>
        <taxon>Cypionkella</taxon>
    </lineage>
</organism>
<sequence>MEPLVDIVFEDARWESFGLPALADPAVRAVFAELGLAEAGFTLCLMGCDDARILELNGDFRGKAKPTNVLSWPSEERGAAEGAVPDLPEPGEPDDAESLGDIAISYDTCAREAAEAAKPMTDHVSHLIVHGVLHLLGYDHIRAADGDLMEAVEVRILARLGLSDPY</sequence>
<comment type="function">
    <text evidence="7">Single strand-specific metallo-endoribonuclease involved in late-stage 70S ribosome quality control and in maturation of the 3' terminus of the 16S rRNA.</text>
</comment>
<dbReference type="Proteomes" id="UP001157355">
    <property type="component" value="Unassembled WGS sequence"/>
</dbReference>
<comment type="cofactor">
    <cofactor evidence="7">
        <name>Zn(2+)</name>
        <dbReference type="ChEBI" id="CHEBI:29105"/>
    </cofactor>
    <text evidence="7">Binds 1 zinc ion.</text>
</comment>
<dbReference type="PANTHER" id="PTHR46986">
    <property type="entry name" value="ENDORIBONUCLEASE YBEY, CHLOROPLASTIC"/>
    <property type="match status" value="1"/>
</dbReference>